<comment type="caution">
    <text evidence="12">The sequence shown here is derived from an EMBL/GenBank/DDBJ whole genome shotgun (WGS) entry which is preliminary data.</text>
</comment>
<keyword evidence="5" id="KW-0808">Transferase</keyword>
<dbReference type="PANTHER" id="PTHR36203">
    <property type="entry name" value="ASCORBATE-SPECIFIC PTS SYSTEM EIIA COMPONENT"/>
    <property type="match status" value="1"/>
</dbReference>
<dbReference type="PROSITE" id="PS51094">
    <property type="entry name" value="PTS_EIIA_TYPE_2"/>
    <property type="match status" value="1"/>
</dbReference>
<evidence type="ECO:0000313" key="12">
    <source>
        <dbReference type="EMBL" id="MBU3842748.1"/>
    </source>
</evidence>
<proteinExistence type="predicted"/>
<dbReference type="InterPro" id="IPR002178">
    <property type="entry name" value="PTS_EIIA_type-2_dom"/>
</dbReference>
<evidence type="ECO:0000256" key="1">
    <source>
        <dbReference type="ARBA" id="ARBA00004496"/>
    </source>
</evidence>
<protein>
    <recommendedName>
        <fullName evidence="9">Ascorbate-specific PTS system EIIA component</fullName>
    </recommendedName>
    <alternativeName>
        <fullName evidence="10">Ascorbate-specific phosphotransferase enzyme IIA component</fullName>
    </alternativeName>
</protein>
<name>A0A9E2KYG4_9FUSO</name>
<dbReference type="Proteomes" id="UP000724657">
    <property type="component" value="Unassembled WGS sequence"/>
</dbReference>
<evidence type="ECO:0000256" key="6">
    <source>
        <dbReference type="ARBA" id="ARBA00022683"/>
    </source>
</evidence>
<feature type="domain" description="PTS EIIA type-2" evidence="11">
    <location>
        <begin position="3"/>
        <end position="141"/>
    </location>
</feature>
<dbReference type="PANTHER" id="PTHR36203:SF1">
    <property type="entry name" value="ASCORBATE-SPECIFIC PTS SYSTEM EIIA COMPONENT"/>
    <property type="match status" value="1"/>
</dbReference>
<keyword evidence="6" id="KW-0598">Phosphotransferase system</keyword>
<keyword evidence="4" id="KW-0597">Phosphoprotein</keyword>
<comment type="subcellular location">
    <subcellularLocation>
        <location evidence="1">Cytoplasm</location>
    </subcellularLocation>
</comment>
<evidence type="ECO:0000256" key="7">
    <source>
        <dbReference type="ARBA" id="ARBA00022777"/>
    </source>
</evidence>
<evidence type="ECO:0000256" key="5">
    <source>
        <dbReference type="ARBA" id="ARBA00022679"/>
    </source>
</evidence>
<evidence type="ECO:0000256" key="9">
    <source>
        <dbReference type="ARBA" id="ARBA00041175"/>
    </source>
</evidence>
<dbReference type="EMBL" id="JAHLFN010000067">
    <property type="protein sequence ID" value="MBU3842748.1"/>
    <property type="molecule type" value="Genomic_DNA"/>
</dbReference>
<accession>A0A9E2KYG4</accession>
<evidence type="ECO:0000259" key="11">
    <source>
        <dbReference type="PROSITE" id="PS51094"/>
    </source>
</evidence>
<dbReference type="GO" id="GO:0016301">
    <property type="term" value="F:kinase activity"/>
    <property type="evidence" value="ECO:0007669"/>
    <property type="project" value="UniProtKB-KW"/>
</dbReference>
<comment type="function">
    <text evidence="8">The phosphoenolpyruvate-dependent sugar phosphotransferase system (sugar PTS), a major carbohydrate active transport system, catalyzes the phosphorylation of incoming sugar substrates concomitantly with their translocation across the cell membrane. The enzyme II UlaABC PTS system is involved in ascorbate transport.</text>
</comment>
<evidence type="ECO:0000313" key="13">
    <source>
        <dbReference type="Proteomes" id="UP000724657"/>
    </source>
</evidence>
<dbReference type="CDD" id="cd00211">
    <property type="entry name" value="PTS_IIA_fru"/>
    <property type="match status" value="1"/>
</dbReference>
<evidence type="ECO:0000256" key="4">
    <source>
        <dbReference type="ARBA" id="ARBA00022553"/>
    </source>
</evidence>
<evidence type="ECO:0000256" key="2">
    <source>
        <dbReference type="ARBA" id="ARBA00022448"/>
    </source>
</evidence>
<dbReference type="SUPFAM" id="SSF55804">
    <property type="entry name" value="Phoshotransferase/anion transport protein"/>
    <property type="match status" value="1"/>
</dbReference>
<keyword evidence="2" id="KW-0813">Transport</keyword>
<gene>
    <name evidence="12" type="ORF">IAA47_07190</name>
</gene>
<reference evidence="12" key="1">
    <citation type="journal article" date="2021" name="PeerJ">
        <title>Extensive microbial diversity within the chicken gut microbiome revealed by metagenomics and culture.</title>
        <authorList>
            <person name="Gilroy R."/>
            <person name="Ravi A."/>
            <person name="Getino M."/>
            <person name="Pursley I."/>
            <person name="Horton D.L."/>
            <person name="Alikhan N.F."/>
            <person name="Baker D."/>
            <person name="Gharbi K."/>
            <person name="Hall N."/>
            <person name="Watson M."/>
            <person name="Adriaenssens E.M."/>
            <person name="Foster-Nyarko E."/>
            <person name="Jarju S."/>
            <person name="Secka A."/>
            <person name="Antonio M."/>
            <person name="Oren A."/>
            <person name="Chaudhuri R.R."/>
            <person name="La Ragione R."/>
            <person name="Hildebrand F."/>
            <person name="Pallen M.J."/>
        </authorList>
    </citation>
    <scope>NUCLEOTIDE SEQUENCE</scope>
    <source>
        <strain evidence="12">A6-441</strain>
    </source>
</reference>
<sequence length="141" mass="15945">MLKDILADNITVLTKVESWQKAIEIAATPLLEKNKIKESYIQAMIGNIKKFGEYIIIAPNVAMPHSRPEDGVNESCLALLKLHEPVKFDNGEEVQLFFVLGAKDNSSHINTLTELMEIVDNEEKIEELLKTNTIEEIKQII</sequence>
<evidence type="ECO:0000256" key="3">
    <source>
        <dbReference type="ARBA" id="ARBA00022490"/>
    </source>
</evidence>
<keyword evidence="12" id="KW-0762">Sugar transport</keyword>
<dbReference type="GO" id="GO:0005737">
    <property type="term" value="C:cytoplasm"/>
    <property type="evidence" value="ECO:0007669"/>
    <property type="project" value="UniProtKB-SubCell"/>
</dbReference>
<dbReference type="Pfam" id="PF00359">
    <property type="entry name" value="PTS_EIIA_2"/>
    <property type="match status" value="1"/>
</dbReference>
<dbReference type="InterPro" id="IPR016152">
    <property type="entry name" value="PTrfase/Anion_transptr"/>
</dbReference>
<keyword evidence="3" id="KW-0963">Cytoplasm</keyword>
<evidence type="ECO:0000256" key="10">
    <source>
        <dbReference type="ARBA" id="ARBA00042072"/>
    </source>
</evidence>
<dbReference type="AlphaFoldDB" id="A0A9E2KYG4"/>
<dbReference type="InterPro" id="IPR051351">
    <property type="entry name" value="Ascorbate-PTS_EIIA_comp"/>
</dbReference>
<evidence type="ECO:0000256" key="8">
    <source>
        <dbReference type="ARBA" id="ARBA00037387"/>
    </source>
</evidence>
<organism evidence="12 13">
    <name type="scientific">Candidatus Fusobacterium pullicola</name>
    <dbReference type="NCBI Taxonomy" id="2838601"/>
    <lineage>
        <taxon>Bacteria</taxon>
        <taxon>Fusobacteriati</taxon>
        <taxon>Fusobacteriota</taxon>
        <taxon>Fusobacteriia</taxon>
        <taxon>Fusobacteriales</taxon>
        <taxon>Fusobacteriaceae</taxon>
        <taxon>Fusobacterium</taxon>
    </lineage>
</organism>
<keyword evidence="7" id="KW-0418">Kinase</keyword>
<dbReference type="Gene3D" id="3.40.930.10">
    <property type="entry name" value="Mannitol-specific EII, Chain A"/>
    <property type="match status" value="1"/>
</dbReference>
<reference evidence="12" key="2">
    <citation type="submission" date="2021-04" db="EMBL/GenBank/DDBJ databases">
        <authorList>
            <person name="Gilroy R."/>
        </authorList>
    </citation>
    <scope>NUCLEOTIDE SEQUENCE</scope>
    <source>
        <strain evidence="12">A6-441</strain>
    </source>
</reference>
<dbReference type="GO" id="GO:0009401">
    <property type="term" value="P:phosphoenolpyruvate-dependent sugar phosphotransferase system"/>
    <property type="evidence" value="ECO:0007669"/>
    <property type="project" value="UniProtKB-KW"/>
</dbReference>